<evidence type="ECO:0000313" key="1">
    <source>
        <dbReference type="EMBL" id="EKC60163.1"/>
    </source>
</evidence>
<name>K1SRH5_9ZZZZ</name>
<dbReference type="EMBL" id="AJWZ01006304">
    <property type="protein sequence ID" value="EKC60163.1"/>
    <property type="molecule type" value="Genomic_DNA"/>
</dbReference>
<comment type="caution">
    <text evidence="1">The sequence shown here is derived from an EMBL/GenBank/DDBJ whole genome shotgun (WGS) entry which is preliminary data.</text>
</comment>
<dbReference type="AlphaFoldDB" id="K1SRH5"/>
<sequence length="72" mass="8429">LKRDHTLVITLEDGVLDGGFGEKIARYYGPSDMKVLNYGVKKEFIDRYDVEEQLKKNRLTVPQIVEDICRIW</sequence>
<accession>K1SRH5</accession>
<dbReference type="SUPFAM" id="SSF52922">
    <property type="entry name" value="TK C-terminal domain-like"/>
    <property type="match status" value="1"/>
</dbReference>
<organism evidence="1">
    <name type="scientific">human gut metagenome</name>
    <dbReference type="NCBI Taxonomy" id="408170"/>
    <lineage>
        <taxon>unclassified sequences</taxon>
        <taxon>metagenomes</taxon>
        <taxon>organismal metagenomes</taxon>
    </lineage>
</organism>
<protein>
    <submittedName>
        <fullName evidence="1">1-deoxy-D-xylulose-5-phosphate synthase</fullName>
    </submittedName>
</protein>
<dbReference type="Gene3D" id="3.40.50.920">
    <property type="match status" value="1"/>
</dbReference>
<feature type="non-terminal residue" evidence="1">
    <location>
        <position position="1"/>
    </location>
</feature>
<reference evidence="1" key="1">
    <citation type="journal article" date="2013" name="Environ. Microbiol.">
        <title>Microbiota from the distal guts of lean and obese adolescents exhibit partial functional redundancy besides clear differences in community structure.</title>
        <authorList>
            <person name="Ferrer M."/>
            <person name="Ruiz A."/>
            <person name="Lanza F."/>
            <person name="Haange S.B."/>
            <person name="Oberbach A."/>
            <person name="Till H."/>
            <person name="Bargiela R."/>
            <person name="Campoy C."/>
            <person name="Segura M.T."/>
            <person name="Richter M."/>
            <person name="von Bergen M."/>
            <person name="Seifert J."/>
            <person name="Suarez A."/>
        </authorList>
    </citation>
    <scope>NUCLEOTIDE SEQUENCE</scope>
</reference>
<proteinExistence type="predicted"/>
<gene>
    <name evidence="1" type="ORF">OBE_09112</name>
</gene>
<dbReference type="InterPro" id="IPR009014">
    <property type="entry name" value="Transketo_C/PFOR_II"/>
</dbReference>